<dbReference type="AlphaFoldDB" id="A0A835PNU7"/>
<dbReference type="Gene3D" id="3.30.40.10">
    <property type="entry name" value="Zinc/RING finger domain, C3HC4 (zinc finger)"/>
    <property type="match status" value="1"/>
</dbReference>
<evidence type="ECO:0000313" key="15">
    <source>
        <dbReference type="Proteomes" id="UP000639772"/>
    </source>
</evidence>
<dbReference type="GO" id="GO:0006139">
    <property type="term" value="P:nucleobase-containing compound metabolic process"/>
    <property type="evidence" value="ECO:0007669"/>
    <property type="project" value="InterPro"/>
</dbReference>
<dbReference type="Proteomes" id="UP000636800">
    <property type="component" value="Chromosome 12"/>
</dbReference>
<dbReference type="GO" id="GO:0005634">
    <property type="term" value="C:nucleus"/>
    <property type="evidence" value="ECO:0007669"/>
    <property type="project" value="UniProtKB-SubCell"/>
</dbReference>
<dbReference type="Pfam" id="PF01612">
    <property type="entry name" value="DNA_pol_A_exo1"/>
    <property type="match status" value="1"/>
</dbReference>
<feature type="compositionally biased region" description="Polar residues" evidence="10">
    <location>
        <begin position="258"/>
        <end position="280"/>
    </location>
</feature>
<protein>
    <recommendedName>
        <fullName evidence="8">3'-5' exonuclease</fullName>
    </recommendedName>
    <alternativeName>
        <fullName evidence="9">Werner Syndrome-like exonuclease</fullName>
    </alternativeName>
</protein>
<evidence type="ECO:0000256" key="9">
    <source>
        <dbReference type="ARBA" id="ARBA00042761"/>
    </source>
</evidence>
<dbReference type="InterPro" id="IPR013083">
    <property type="entry name" value="Znf_RING/FYVE/PHD"/>
</dbReference>
<dbReference type="SUPFAM" id="SSF57850">
    <property type="entry name" value="RING/U-box"/>
    <property type="match status" value="1"/>
</dbReference>
<keyword evidence="6" id="KW-0460">Magnesium</keyword>
<sequence>MDSDMVLEVPDTPDRVVFARSAAESSLHLCRGEDKPSSSNQYLEPANRMYSRQLKSVGFHNLNGNNVMLVDTDFLFKQAKLAQLISDSPESRDSSLHGNSPKHQGNVLNNGGMSADMVGLYRESSLSLSHPRRCRGPRPKSDKHPGRENDRIESSECCELLGVKSLIPNAGFVEDANNADKSSKRFEGCSNMGGTKNSKVYTKGVLSDKDKSSVQQVDSLFDEEKMCLQSSKTGLQSTVQQGRLVRNGCREPFHAANNSLSIKGQAGSPTDQRASSSFAIRNQDKEPWKELQSTVRQLSHRGNELGTNSRNGHRRLVRNGCILPSNVAKNKKDVKGTEESSTFGELVDLSSPQHKQAKDSSSVSSAADKGKGKALINESLQIQHNESNPRCRRPFFIPRKEIFFSNTENDVGMIGVNGQEETAEETSFPCGANSVRMKGRHDLNLDLTQHSGKRKVSSTLPSIGECSISNIDIPSVRNEWAPGKPLHSRSTRSRRSLRNENMASIIEVDDLDNKNEVESHELSDESIARAIQLESDEVLARQLQEQFYLESPTVGSTEEEGDRHVSVRRQNQARMREAALPVLLVSPRFRHSSARTATRARMANRFGNMRRNTNRTSLSLEERLNFLEALEAAFENNNGEVPNQILQTYQDFSVDDYEMLLALDEDNHRHVGATDTQINSLPLSVIQNAASEEACAVCLETPSLGDTIRHLPCLHKFHKEGDTKWNGKAYKTLEKGNLMKHKCSTAKLHLKRCLFVMCDPDWDDDAEEELQLIEAAYTASKRRSSDPDFSGNEESSSTQRRRLPGWAYASPPSESTARVIRDGNNKLSSRFDGSCGLTSTNGLCVLSPSPCIAKLTMKLPTFTFSGRTVYSRTTAEVEKATTGIHDRIGCLKHNPNNEYAFLGFDLEWKPIFKRGEKQRKTAVLQICVDSFNCYVMHIIHSGIPTALKLLLEDPSIKKVGIGIANDARKISREYDISVASLEDLSSYANIKLGGAPKNWGLCSLIEKLTCKKLLKPNKIRLGNWEAYALSKEQINYAATDAFASWYLYQVLKSFPDPKPEN</sequence>
<evidence type="ECO:0000256" key="7">
    <source>
        <dbReference type="ARBA" id="ARBA00023242"/>
    </source>
</evidence>
<feature type="compositionally biased region" description="Basic and acidic residues" evidence="10">
    <location>
        <begin position="139"/>
        <end position="151"/>
    </location>
</feature>
<dbReference type="OrthoDB" id="1920326at2759"/>
<dbReference type="Gene3D" id="3.30.420.10">
    <property type="entry name" value="Ribonuclease H-like superfamily/Ribonuclease H"/>
    <property type="match status" value="1"/>
</dbReference>
<evidence type="ECO:0000256" key="1">
    <source>
        <dbReference type="ARBA" id="ARBA00004123"/>
    </source>
</evidence>
<dbReference type="PANTHER" id="PTHR13620:SF109">
    <property type="entry name" value="3'-5' EXONUCLEASE"/>
    <property type="match status" value="1"/>
</dbReference>
<organism evidence="12 14">
    <name type="scientific">Vanilla planifolia</name>
    <name type="common">Vanilla</name>
    <dbReference type="NCBI Taxonomy" id="51239"/>
    <lineage>
        <taxon>Eukaryota</taxon>
        <taxon>Viridiplantae</taxon>
        <taxon>Streptophyta</taxon>
        <taxon>Embryophyta</taxon>
        <taxon>Tracheophyta</taxon>
        <taxon>Spermatophyta</taxon>
        <taxon>Magnoliopsida</taxon>
        <taxon>Liliopsida</taxon>
        <taxon>Asparagales</taxon>
        <taxon>Orchidaceae</taxon>
        <taxon>Vanilloideae</taxon>
        <taxon>Vanilleae</taxon>
        <taxon>Vanilla</taxon>
    </lineage>
</organism>
<keyword evidence="5" id="KW-0269">Exonuclease</keyword>
<comment type="subcellular location">
    <subcellularLocation>
        <location evidence="1">Nucleus</location>
    </subcellularLocation>
</comment>
<comment type="caution">
    <text evidence="12">The sequence shown here is derived from an EMBL/GenBank/DDBJ whole genome shotgun (WGS) entry which is preliminary data.</text>
</comment>
<evidence type="ECO:0000256" key="5">
    <source>
        <dbReference type="ARBA" id="ARBA00022839"/>
    </source>
</evidence>
<feature type="region of interest" description="Disordered" evidence="10">
    <location>
        <begin position="782"/>
        <end position="814"/>
    </location>
</feature>
<dbReference type="EMBL" id="JADCNM010000012">
    <property type="protein sequence ID" value="KAG0459159.1"/>
    <property type="molecule type" value="Genomic_DNA"/>
</dbReference>
<feature type="region of interest" description="Disordered" evidence="10">
    <location>
        <begin position="126"/>
        <end position="151"/>
    </location>
</feature>
<dbReference type="FunFam" id="3.30.420.10:FF:000114">
    <property type="entry name" value="Werner Syndrome-like exonuclease"/>
    <property type="match status" value="1"/>
</dbReference>
<evidence type="ECO:0000256" key="2">
    <source>
        <dbReference type="ARBA" id="ARBA00022722"/>
    </source>
</evidence>
<dbReference type="SUPFAM" id="SSF53098">
    <property type="entry name" value="Ribonuclease H-like"/>
    <property type="match status" value="1"/>
</dbReference>
<feature type="region of interest" description="Disordered" evidence="10">
    <location>
        <begin position="330"/>
        <end position="370"/>
    </location>
</feature>
<dbReference type="SMART" id="SM00474">
    <property type="entry name" value="35EXOc"/>
    <property type="match status" value="1"/>
</dbReference>
<dbReference type="InterPro" id="IPR012337">
    <property type="entry name" value="RNaseH-like_sf"/>
</dbReference>
<evidence type="ECO:0000259" key="11">
    <source>
        <dbReference type="SMART" id="SM00474"/>
    </source>
</evidence>
<dbReference type="GO" id="GO:0008408">
    <property type="term" value="F:3'-5' exonuclease activity"/>
    <property type="evidence" value="ECO:0007669"/>
    <property type="project" value="InterPro"/>
</dbReference>
<name>A0A835PNU7_VANPL</name>
<feature type="region of interest" description="Disordered" evidence="10">
    <location>
        <begin position="258"/>
        <end position="313"/>
    </location>
</feature>
<keyword evidence="2" id="KW-0540">Nuclease</keyword>
<dbReference type="InterPro" id="IPR002562">
    <property type="entry name" value="3'-5'_exonuclease_dom"/>
</dbReference>
<evidence type="ECO:0000313" key="13">
    <source>
        <dbReference type="EMBL" id="KAG0459159.1"/>
    </source>
</evidence>
<evidence type="ECO:0000256" key="8">
    <source>
        <dbReference type="ARBA" id="ARBA00040531"/>
    </source>
</evidence>
<keyword evidence="4" id="KW-0378">Hydrolase</keyword>
<feature type="compositionally biased region" description="Polar residues" evidence="10">
    <location>
        <begin position="96"/>
        <end position="112"/>
    </location>
</feature>
<dbReference type="InterPro" id="IPR051132">
    <property type="entry name" value="3-5_Exonuclease_domain"/>
</dbReference>
<evidence type="ECO:0000313" key="14">
    <source>
        <dbReference type="Proteomes" id="UP000636800"/>
    </source>
</evidence>
<dbReference type="Proteomes" id="UP000639772">
    <property type="component" value="Chromosome 12"/>
</dbReference>
<dbReference type="GO" id="GO:0003676">
    <property type="term" value="F:nucleic acid binding"/>
    <property type="evidence" value="ECO:0007669"/>
    <property type="project" value="InterPro"/>
</dbReference>
<dbReference type="GO" id="GO:0046872">
    <property type="term" value="F:metal ion binding"/>
    <property type="evidence" value="ECO:0007669"/>
    <property type="project" value="UniProtKB-KW"/>
</dbReference>
<reference evidence="14 15" key="1">
    <citation type="journal article" date="2020" name="Nat. Food">
        <title>A phased Vanilla planifolia genome enables genetic improvement of flavour and production.</title>
        <authorList>
            <person name="Hasing T."/>
            <person name="Tang H."/>
            <person name="Brym M."/>
            <person name="Khazi F."/>
            <person name="Huang T."/>
            <person name="Chambers A.H."/>
        </authorList>
    </citation>
    <scope>NUCLEOTIDE SEQUENCE [LARGE SCALE GENOMIC DNA]</scope>
    <source>
        <tissue evidence="12">Leaf</tissue>
    </source>
</reference>
<keyword evidence="14" id="KW-1185">Reference proteome</keyword>
<dbReference type="CDD" id="cd06141">
    <property type="entry name" value="WRN_exo"/>
    <property type="match status" value="1"/>
</dbReference>
<accession>A0A835PNU7</accession>
<evidence type="ECO:0000256" key="4">
    <source>
        <dbReference type="ARBA" id="ARBA00022801"/>
    </source>
</evidence>
<evidence type="ECO:0000256" key="10">
    <source>
        <dbReference type="SAM" id="MobiDB-lite"/>
    </source>
</evidence>
<dbReference type="PANTHER" id="PTHR13620">
    <property type="entry name" value="3-5 EXONUCLEASE"/>
    <property type="match status" value="1"/>
</dbReference>
<feature type="domain" description="3'-5' exonuclease" evidence="11">
    <location>
        <begin position="868"/>
        <end position="1056"/>
    </location>
</feature>
<dbReference type="InterPro" id="IPR036397">
    <property type="entry name" value="RNaseH_sf"/>
</dbReference>
<gene>
    <name evidence="13" type="ORF">HPP92_022287</name>
    <name evidence="12" type="ORF">HPP92_022603</name>
</gene>
<proteinExistence type="predicted"/>
<keyword evidence="7" id="KW-0539">Nucleus</keyword>
<keyword evidence="3" id="KW-0479">Metal-binding</keyword>
<dbReference type="EMBL" id="JADCNL010000012">
    <property type="protein sequence ID" value="KAG0457446.1"/>
    <property type="molecule type" value="Genomic_DNA"/>
</dbReference>
<evidence type="ECO:0000313" key="12">
    <source>
        <dbReference type="EMBL" id="KAG0457446.1"/>
    </source>
</evidence>
<evidence type="ECO:0000256" key="3">
    <source>
        <dbReference type="ARBA" id="ARBA00022723"/>
    </source>
</evidence>
<feature type="region of interest" description="Disordered" evidence="10">
    <location>
        <begin position="87"/>
        <end position="114"/>
    </location>
</feature>
<evidence type="ECO:0000256" key="6">
    <source>
        <dbReference type="ARBA" id="ARBA00022842"/>
    </source>
</evidence>